<protein>
    <submittedName>
        <fullName evidence="5">Glyoxal reductase</fullName>
    </submittedName>
</protein>
<name>A0ABQ2A4E3_9BACL</name>
<evidence type="ECO:0000256" key="3">
    <source>
        <dbReference type="ARBA" id="ARBA00023002"/>
    </source>
</evidence>
<reference evidence="6" key="1">
    <citation type="journal article" date="2019" name="Int. J. Syst. Evol. Microbiol.">
        <title>The Global Catalogue of Microorganisms (GCM) 10K type strain sequencing project: providing services to taxonomists for standard genome sequencing and annotation.</title>
        <authorList>
            <consortium name="The Broad Institute Genomics Platform"/>
            <consortium name="The Broad Institute Genome Sequencing Center for Infectious Disease"/>
            <person name="Wu L."/>
            <person name="Ma J."/>
        </authorList>
    </citation>
    <scope>NUCLEOTIDE SEQUENCE [LARGE SCALE GENOMIC DNA]</scope>
    <source>
        <strain evidence="6">CCM 8702</strain>
    </source>
</reference>
<dbReference type="InterPro" id="IPR020471">
    <property type="entry name" value="AKR"/>
</dbReference>
<evidence type="ECO:0000259" key="4">
    <source>
        <dbReference type="Pfam" id="PF00248"/>
    </source>
</evidence>
<gene>
    <name evidence="5" type="ORF">GCM10007362_38650</name>
</gene>
<organism evidence="5 6">
    <name type="scientific">Saccharibacillus endophyticus</name>
    <dbReference type="NCBI Taxonomy" id="2060666"/>
    <lineage>
        <taxon>Bacteria</taxon>
        <taxon>Bacillati</taxon>
        <taxon>Bacillota</taxon>
        <taxon>Bacilli</taxon>
        <taxon>Bacillales</taxon>
        <taxon>Paenibacillaceae</taxon>
        <taxon>Saccharibacillus</taxon>
    </lineage>
</organism>
<dbReference type="CDD" id="cd19071">
    <property type="entry name" value="AKR_AKR1-5-like"/>
    <property type="match status" value="1"/>
</dbReference>
<dbReference type="Gene3D" id="3.20.20.100">
    <property type="entry name" value="NADP-dependent oxidoreductase domain"/>
    <property type="match status" value="1"/>
</dbReference>
<dbReference type="InterPro" id="IPR023210">
    <property type="entry name" value="NADP_OxRdtase_dom"/>
</dbReference>
<keyword evidence="6" id="KW-1185">Reference proteome</keyword>
<dbReference type="PANTHER" id="PTHR43827:SF3">
    <property type="entry name" value="NADP-DEPENDENT OXIDOREDUCTASE DOMAIN-CONTAINING PROTEIN"/>
    <property type="match status" value="1"/>
</dbReference>
<accession>A0ABQ2A4E3</accession>
<dbReference type="InterPro" id="IPR018170">
    <property type="entry name" value="Aldo/ket_reductase_CS"/>
</dbReference>
<evidence type="ECO:0000313" key="5">
    <source>
        <dbReference type="EMBL" id="GGH84186.1"/>
    </source>
</evidence>
<dbReference type="Proteomes" id="UP000605427">
    <property type="component" value="Unassembled WGS sequence"/>
</dbReference>
<keyword evidence="3" id="KW-0560">Oxidoreductase</keyword>
<dbReference type="PROSITE" id="PS00798">
    <property type="entry name" value="ALDOKETO_REDUCTASE_1"/>
    <property type="match status" value="1"/>
</dbReference>
<evidence type="ECO:0000256" key="2">
    <source>
        <dbReference type="ARBA" id="ARBA00022857"/>
    </source>
</evidence>
<keyword evidence="2" id="KW-0521">NADP</keyword>
<dbReference type="InterPro" id="IPR036812">
    <property type="entry name" value="NAD(P)_OxRdtase_dom_sf"/>
</dbReference>
<evidence type="ECO:0000256" key="1">
    <source>
        <dbReference type="ARBA" id="ARBA00007905"/>
    </source>
</evidence>
<dbReference type="EMBL" id="BMDD01000005">
    <property type="protein sequence ID" value="GGH84186.1"/>
    <property type="molecule type" value="Genomic_DNA"/>
</dbReference>
<dbReference type="Pfam" id="PF00248">
    <property type="entry name" value="Aldo_ket_red"/>
    <property type="match status" value="1"/>
</dbReference>
<dbReference type="PANTHER" id="PTHR43827">
    <property type="entry name" value="2,5-DIKETO-D-GLUCONIC ACID REDUCTASE"/>
    <property type="match status" value="1"/>
</dbReference>
<comment type="similarity">
    <text evidence="1">Belongs to the aldo/keto reductase family.</text>
</comment>
<dbReference type="PROSITE" id="PS00063">
    <property type="entry name" value="ALDOKETO_REDUCTASE_3"/>
    <property type="match status" value="1"/>
</dbReference>
<comment type="caution">
    <text evidence="5">The sequence shown here is derived from an EMBL/GenBank/DDBJ whole genome shotgun (WGS) entry which is preliminary data.</text>
</comment>
<proteinExistence type="inferred from homology"/>
<feature type="domain" description="NADP-dependent oxidoreductase" evidence="4">
    <location>
        <begin position="17"/>
        <end position="259"/>
    </location>
</feature>
<dbReference type="PRINTS" id="PR00069">
    <property type="entry name" value="ALDKETRDTASE"/>
</dbReference>
<dbReference type="PIRSF" id="PIRSF000097">
    <property type="entry name" value="AKR"/>
    <property type="match status" value="1"/>
</dbReference>
<dbReference type="SUPFAM" id="SSF51430">
    <property type="entry name" value="NAD(P)-linked oxidoreductase"/>
    <property type="match status" value="1"/>
</dbReference>
<sequence>MNSPSVQARNGVEIPLLGFGVYKLNRKEHLEQAVDEAIRTGYRHFDTARIYKNEHHLGEAVRRSGIDRSEFFLTSKIWNTDLGYSSAKKAFERTLKQLGIDYLDMYLIHFAAPGYMDTWRALEELYEEGKVRVIGTANFGKARLERLMDGARIPPMLNQIETHPEYAQKELHAFMDAHGILHQAWAPLGQGNPELLRHPQLLTIAARHGKTVAQIILRWHLQRGIISIPKSANPRRIRENFDIFRFTLEEKDMRTLYALDRNRRYAIDPDGYIVNPLYNKAMRWFL</sequence>
<evidence type="ECO:0000313" key="6">
    <source>
        <dbReference type="Proteomes" id="UP000605427"/>
    </source>
</evidence>
<dbReference type="RefSeq" id="WP_172241044.1">
    <property type="nucleotide sequence ID" value="NZ_BMDD01000005.1"/>
</dbReference>